<name>A0A8H6PCB8_9EURO</name>
<evidence type="ECO:0008006" key="3">
    <source>
        <dbReference type="Google" id="ProtNLM"/>
    </source>
</evidence>
<gene>
    <name evidence="1" type="ORF">CNMCM5793_001777</name>
</gene>
<evidence type="ECO:0000313" key="1">
    <source>
        <dbReference type="EMBL" id="KAF7125538.1"/>
    </source>
</evidence>
<comment type="caution">
    <text evidence="1">The sequence shown here is derived from an EMBL/GenBank/DDBJ whole genome shotgun (WGS) entry which is preliminary data.</text>
</comment>
<proteinExistence type="predicted"/>
<dbReference type="EMBL" id="JACBAD010001978">
    <property type="protein sequence ID" value="KAF7125538.1"/>
    <property type="molecule type" value="Genomic_DNA"/>
</dbReference>
<dbReference type="InterPro" id="IPR032675">
    <property type="entry name" value="LRR_dom_sf"/>
</dbReference>
<dbReference type="SUPFAM" id="SSF52047">
    <property type="entry name" value="RNI-like"/>
    <property type="match status" value="1"/>
</dbReference>
<dbReference type="OrthoDB" id="2520703at2759"/>
<keyword evidence="2" id="KW-1185">Reference proteome</keyword>
<reference evidence="1" key="1">
    <citation type="submission" date="2020-06" db="EMBL/GenBank/DDBJ databases">
        <title>Draft genome sequences of strains closely related to Aspergillus parafelis and Aspergillus hiratsukae.</title>
        <authorList>
            <person name="Dos Santos R.A.C."/>
            <person name="Rivero-Menendez O."/>
            <person name="Steenwyk J.L."/>
            <person name="Mead M.E."/>
            <person name="Goldman G.H."/>
            <person name="Alastruey-Izquierdo A."/>
            <person name="Rokas A."/>
        </authorList>
    </citation>
    <scope>NUCLEOTIDE SEQUENCE</scope>
    <source>
        <strain evidence="1">CNM-CM5793</strain>
    </source>
</reference>
<evidence type="ECO:0000313" key="2">
    <source>
        <dbReference type="Proteomes" id="UP000630445"/>
    </source>
</evidence>
<dbReference type="Gene3D" id="3.80.10.10">
    <property type="entry name" value="Ribonuclease Inhibitor"/>
    <property type="match status" value="1"/>
</dbReference>
<protein>
    <recommendedName>
        <fullName evidence="3">F-box domain protein</fullName>
    </recommendedName>
</protein>
<dbReference type="Proteomes" id="UP000630445">
    <property type="component" value="Unassembled WGS sequence"/>
</dbReference>
<accession>A0A8H6PCB8</accession>
<dbReference type="AlphaFoldDB" id="A0A8H6PCB8"/>
<organism evidence="1 2">
    <name type="scientific">Aspergillus hiratsukae</name>
    <dbReference type="NCBI Taxonomy" id="1194566"/>
    <lineage>
        <taxon>Eukaryota</taxon>
        <taxon>Fungi</taxon>
        <taxon>Dikarya</taxon>
        <taxon>Ascomycota</taxon>
        <taxon>Pezizomycotina</taxon>
        <taxon>Eurotiomycetes</taxon>
        <taxon>Eurotiomycetidae</taxon>
        <taxon>Eurotiales</taxon>
        <taxon>Aspergillaceae</taxon>
        <taxon>Aspergillus</taxon>
        <taxon>Aspergillus subgen. Fumigati</taxon>
    </lineage>
</organism>
<sequence>MLELGVTDLQLKSAALSFASPTWLSFLNLVSNLETLHLHGYKSPRDYVRLYPLPNLKDLRLTRCRLHNDELAEILSACTGLKAFYYEADWPSLRPFPWQGMREEREQGTPEERDQYHFQPSSIVHLLRNRDTLRLLHLDLGVEEFSQAVTEKTSYPSPA</sequence>